<keyword evidence="2" id="KW-0418">Kinase</keyword>
<dbReference type="Pfam" id="PF19279">
    <property type="entry name" value="YegS_C"/>
    <property type="match status" value="1"/>
</dbReference>
<dbReference type="SUPFAM" id="SSF111331">
    <property type="entry name" value="NAD kinase/diacylglycerol kinase-like"/>
    <property type="match status" value="1"/>
</dbReference>
<sequence length="294" mass="31171">MKRAITLVNTSGGSFADGAGDRIGEALAAAGVDSEIVLVEGKDCAARAADHVKQGVELIIAAGGDGTMGAVAGELAGSKAVMGIMPLGTLNHFARDLGIPFDIAEAAKVVAQAKPRKVDIAEVNGRIFINNASIGLYPLMVMDRDGQRKRLGRSKRLAMLVASLRTMTRFHSRRLTLSTDGGEAKVDTPLLFVGNNDYRVALPAAGRREALDDGELCVMVMRSKSLPGFLAATGRALIGIRRRDDMVRLKGVKELKVDSPRSHLSVAMDGEALSLPPPLTFRIRPRALKVIAPA</sequence>
<organism evidence="2 3">
    <name type="scientific">Sphingomonas alba</name>
    <dbReference type="NCBI Taxonomy" id="2908208"/>
    <lineage>
        <taxon>Bacteria</taxon>
        <taxon>Pseudomonadati</taxon>
        <taxon>Pseudomonadota</taxon>
        <taxon>Alphaproteobacteria</taxon>
        <taxon>Sphingomonadales</taxon>
        <taxon>Sphingomonadaceae</taxon>
        <taxon>Sphingomonas</taxon>
    </lineage>
</organism>
<dbReference type="Proteomes" id="UP001165363">
    <property type="component" value="Unassembled WGS sequence"/>
</dbReference>
<evidence type="ECO:0000313" key="3">
    <source>
        <dbReference type="Proteomes" id="UP001165363"/>
    </source>
</evidence>
<name>A0ABT0RNA6_9SPHN</name>
<dbReference type="Gene3D" id="2.60.200.40">
    <property type="match status" value="1"/>
</dbReference>
<keyword evidence="2" id="KW-0808">Transferase</keyword>
<proteinExistence type="predicted"/>
<dbReference type="EMBL" id="JAMGBD010000001">
    <property type="protein sequence ID" value="MCL6684043.1"/>
    <property type="molecule type" value="Genomic_DNA"/>
</dbReference>
<gene>
    <name evidence="2" type="ORF">LZ536_09050</name>
</gene>
<evidence type="ECO:0000313" key="2">
    <source>
        <dbReference type="EMBL" id="MCL6684043.1"/>
    </source>
</evidence>
<feature type="domain" description="DAGKc" evidence="1">
    <location>
        <begin position="1"/>
        <end position="127"/>
    </location>
</feature>
<comment type="caution">
    <text evidence="2">The sequence shown here is derived from an EMBL/GenBank/DDBJ whole genome shotgun (WGS) entry which is preliminary data.</text>
</comment>
<dbReference type="InterPro" id="IPR001206">
    <property type="entry name" value="Diacylglycerol_kinase_cat_dom"/>
</dbReference>
<dbReference type="GO" id="GO:0016301">
    <property type="term" value="F:kinase activity"/>
    <property type="evidence" value="ECO:0007669"/>
    <property type="project" value="UniProtKB-KW"/>
</dbReference>
<evidence type="ECO:0000259" key="1">
    <source>
        <dbReference type="PROSITE" id="PS50146"/>
    </source>
</evidence>
<reference evidence="2" key="1">
    <citation type="submission" date="2022-05" db="EMBL/GenBank/DDBJ databases">
        <authorList>
            <person name="Jo J.-H."/>
            <person name="Im W.-T."/>
        </authorList>
    </citation>
    <scope>NUCLEOTIDE SEQUENCE</scope>
    <source>
        <strain evidence="2">SE158</strain>
    </source>
</reference>
<accession>A0ABT0RNA6</accession>
<dbReference type="Pfam" id="PF00781">
    <property type="entry name" value="DAGK_cat"/>
    <property type="match status" value="1"/>
</dbReference>
<protein>
    <submittedName>
        <fullName evidence="2">Diacylglycerol kinase family lipid kinase</fullName>
    </submittedName>
</protein>
<dbReference type="PROSITE" id="PS50146">
    <property type="entry name" value="DAGK"/>
    <property type="match status" value="1"/>
</dbReference>
<dbReference type="InterPro" id="IPR017438">
    <property type="entry name" value="ATP-NAD_kinase_N"/>
</dbReference>
<dbReference type="NCBIfam" id="TIGR00147">
    <property type="entry name" value="YegS/Rv2252/BmrU family lipid kinase"/>
    <property type="match status" value="1"/>
</dbReference>
<dbReference type="Gene3D" id="3.40.50.10330">
    <property type="entry name" value="Probable inorganic polyphosphate/atp-NAD kinase, domain 1"/>
    <property type="match status" value="1"/>
</dbReference>
<dbReference type="InterPro" id="IPR045540">
    <property type="entry name" value="YegS/DAGK_C"/>
</dbReference>
<dbReference type="RefSeq" id="WP_249848290.1">
    <property type="nucleotide sequence ID" value="NZ_JAMGBD010000001.1"/>
</dbReference>
<dbReference type="InterPro" id="IPR005218">
    <property type="entry name" value="Diacylglycerol/lipid_kinase"/>
</dbReference>
<dbReference type="InterPro" id="IPR016064">
    <property type="entry name" value="NAD/diacylglycerol_kinase_sf"/>
</dbReference>
<dbReference type="SMART" id="SM00046">
    <property type="entry name" value="DAGKc"/>
    <property type="match status" value="1"/>
</dbReference>
<keyword evidence="3" id="KW-1185">Reference proteome</keyword>